<protein>
    <submittedName>
        <fullName evidence="1">Uncharacterized protein</fullName>
    </submittedName>
</protein>
<reference evidence="1 2" key="1">
    <citation type="submission" date="2019-04" db="EMBL/GenBank/DDBJ databases">
        <title>Annotation for the trematode Fasciola gigantica.</title>
        <authorList>
            <person name="Choi Y.-J."/>
        </authorList>
    </citation>
    <scope>NUCLEOTIDE SEQUENCE [LARGE SCALE GENOMIC DNA]</scope>
    <source>
        <strain evidence="1">Uganda_cow_1</strain>
    </source>
</reference>
<accession>A0A504YGM3</accession>
<gene>
    <name evidence="1" type="ORF">FGIG_04823</name>
</gene>
<sequence>MRSREKIAYLLLFVTDPKTLLHCVKYF</sequence>
<dbReference type="Proteomes" id="UP000316759">
    <property type="component" value="Unassembled WGS sequence"/>
</dbReference>
<name>A0A504YGM3_FASGI</name>
<dbReference type="AlphaFoldDB" id="A0A504YGM3"/>
<dbReference type="EMBL" id="SUNJ01009564">
    <property type="protein sequence ID" value="TPP60324.1"/>
    <property type="molecule type" value="Genomic_DNA"/>
</dbReference>
<evidence type="ECO:0000313" key="2">
    <source>
        <dbReference type="Proteomes" id="UP000316759"/>
    </source>
</evidence>
<keyword evidence="2" id="KW-1185">Reference proteome</keyword>
<proteinExistence type="predicted"/>
<evidence type="ECO:0000313" key="1">
    <source>
        <dbReference type="EMBL" id="TPP60324.1"/>
    </source>
</evidence>
<comment type="caution">
    <text evidence="1">The sequence shown here is derived from an EMBL/GenBank/DDBJ whole genome shotgun (WGS) entry which is preliminary data.</text>
</comment>
<organism evidence="1 2">
    <name type="scientific">Fasciola gigantica</name>
    <name type="common">Giant liver fluke</name>
    <dbReference type="NCBI Taxonomy" id="46835"/>
    <lineage>
        <taxon>Eukaryota</taxon>
        <taxon>Metazoa</taxon>
        <taxon>Spiralia</taxon>
        <taxon>Lophotrochozoa</taxon>
        <taxon>Platyhelminthes</taxon>
        <taxon>Trematoda</taxon>
        <taxon>Digenea</taxon>
        <taxon>Plagiorchiida</taxon>
        <taxon>Echinostomata</taxon>
        <taxon>Echinostomatoidea</taxon>
        <taxon>Fasciolidae</taxon>
        <taxon>Fasciola</taxon>
    </lineage>
</organism>